<keyword evidence="2" id="KW-0808">Transferase</keyword>
<evidence type="ECO:0000259" key="1">
    <source>
        <dbReference type="Pfam" id="PF05050"/>
    </source>
</evidence>
<reference evidence="2 3" key="1">
    <citation type="journal article" date="2015" name="Genome Announc.">
        <title>Draft Genome Sequence of Filamentous Marine Cyanobacterium Lyngbya confervoides Strain BDU141951.</title>
        <authorList>
            <person name="Chandrababunaidu M.M."/>
            <person name="Sen D."/>
            <person name="Tripathy S."/>
        </authorList>
    </citation>
    <scope>NUCLEOTIDE SEQUENCE [LARGE SCALE GENOMIC DNA]</scope>
    <source>
        <strain evidence="2 3">BDU141951</strain>
    </source>
</reference>
<keyword evidence="2" id="KW-0489">Methyltransferase</keyword>
<dbReference type="InterPro" id="IPR053188">
    <property type="entry name" value="FkbM_Methyltransferase"/>
</dbReference>
<dbReference type="PANTHER" id="PTHR36973:SF4">
    <property type="entry name" value="NODULATION PROTEIN"/>
    <property type="match status" value="1"/>
</dbReference>
<dbReference type="GO" id="GO:0008168">
    <property type="term" value="F:methyltransferase activity"/>
    <property type="evidence" value="ECO:0007669"/>
    <property type="project" value="UniProtKB-KW"/>
</dbReference>
<accession>A0ABD4SZV8</accession>
<dbReference type="EMBL" id="JTHE03000016">
    <property type="protein sequence ID" value="MCM1981716.1"/>
    <property type="molecule type" value="Genomic_DNA"/>
</dbReference>
<keyword evidence="3" id="KW-1185">Reference proteome</keyword>
<comment type="caution">
    <text evidence="2">The sequence shown here is derived from an EMBL/GenBank/DDBJ whole genome shotgun (WGS) entry which is preliminary data.</text>
</comment>
<organism evidence="2 3">
    <name type="scientific">Lyngbya confervoides BDU141951</name>
    <dbReference type="NCBI Taxonomy" id="1574623"/>
    <lineage>
        <taxon>Bacteria</taxon>
        <taxon>Bacillati</taxon>
        <taxon>Cyanobacteriota</taxon>
        <taxon>Cyanophyceae</taxon>
        <taxon>Oscillatoriophycideae</taxon>
        <taxon>Oscillatoriales</taxon>
        <taxon>Microcoleaceae</taxon>
        <taxon>Lyngbya</taxon>
    </lineage>
</organism>
<dbReference type="InterPro" id="IPR029063">
    <property type="entry name" value="SAM-dependent_MTases_sf"/>
</dbReference>
<gene>
    <name evidence="2" type="ORF">QQ91_0002570</name>
</gene>
<protein>
    <submittedName>
        <fullName evidence="2">FkbM family methyltransferase</fullName>
    </submittedName>
</protein>
<dbReference type="Gene3D" id="3.40.50.150">
    <property type="entry name" value="Vaccinia Virus protein VP39"/>
    <property type="match status" value="1"/>
</dbReference>
<dbReference type="AlphaFoldDB" id="A0ABD4SZV8"/>
<sequence>MTWRYRVQQWVARQTGFHILRTLPRGIDVCRDIQQAFPRYVMEVIFDVGANLGQSAQQYRYHFPDATLYCFEPVAATFQALQAQLGRKPGVHCIQLALGAQVGTARMRLVGSSDRFSMIGDQDMQALGETADLEAIAVSTVEQFCQTQKIQQISYLKIDTEGRDWEVLMGSESMLLDQRIDFVEVEAGMNPMNQFHVPLARFKDHLEAHQYVLFGLYDQMHEWPTRSPQLRRANLVFVSQKVLGSPLP</sequence>
<name>A0ABD4SZV8_9CYAN</name>
<dbReference type="NCBIfam" id="TIGR01444">
    <property type="entry name" value="fkbM_fam"/>
    <property type="match status" value="1"/>
</dbReference>
<dbReference type="PANTHER" id="PTHR36973">
    <property type="entry name" value="SLL1456 PROTEIN-RELATED"/>
    <property type="match status" value="1"/>
</dbReference>
<proteinExistence type="predicted"/>
<dbReference type="Proteomes" id="UP000031561">
    <property type="component" value="Unassembled WGS sequence"/>
</dbReference>
<dbReference type="RefSeq" id="WP_166283865.1">
    <property type="nucleotide sequence ID" value="NZ_JTHE03000016.1"/>
</dbReference>
<evidence type="ECO:0000313" key="2">
    <source>
        <dbReference type="EMBL" id="MCM1981716.1"/>
    </source>
</evidence>
<evidence type="ECO:0000313" key="3">
    <source>
        <dbReference type="Proteomes" id="UP000031561"/>
    </source>
</evidence>
<dbReference type="InterPro" id="IPR006342">
    <property type="entry name" value="FkbM_mtfrase"/>
</dbReference>
<dbReference type="GO" id="GO:0032259">
    <property type="term" value="P:methylation"/>
    <property type="evidence" value="ECO:0007669"/>
    <property type="project" value="UniProtKB-KW"/>
</dbReference>
<feature type="domain" description="Methyltransferase FkbM" evidence="1">
    <location>
        <begin position="47"/>
        <end position="203"/>
    </location>
</feature>
<dbReference type="Pfam" id="PF05050">
    <property type="entry name" value="Methyltransf_21"/>
    <property type="match status" value="1"/>
</dbReference>
<dbReference type="SUPFAM" id="SSF53335">
    <property type="entry name" value="S-adenosyl-L-methionine-dependent methyltransferases"/>
    <property type="match status" value="1"/>
</dbReference>